<sequence>MVLLLLLLSKKYFKGAQFAEDVDATGKIALVTGANSGIGFQIARLLNEKGATVYMLCKDYERAFTARIELTQLGCNPDRLIIKVVDLAQFASIHQLVNELKQEIPVIDILINNAGIMSYPRYELTMDGYEMTWQTNYLGHFLLTELLLPLMELSSDARIINVSSSLHKFADSVDFFFVNDPRNFGRRKSYYRSKLAQVMHARELSRRLRTREPSTNITINAMHPGMCATNLCRYSFFMKTLLRYLFKLPMWFFMKTAKDGAQTAIFLALSENVKGISGRYFGECKEKDPSSKALDDDQCNILYNYSIEATEQQLANKPHNVA</sequence>
<name>A0A0N5A8Q7_9BILA</name>
<dbReference type="PANTHER" id="PTHR43157">
    <property type="entry name" value="PHOSPHATIDYLINOSITOL-GLYCAN BIOSYNTHESIS CLASS F PROTEIN-RELATED"/>
    <property type="match status" value="1"/>
</dbReference>
<evidence type="ECO:0000256" key="3">
    <source>
        <dbReference type="SAM" id="SignalP"/>
    </source>
</evidence>
<feature type="signal peptide" evidence="3">
    <location>
        <begin position="1"/>
        <end position="18"/>
    </location>
</feature>
<dbReference type="AlphaFoldDB" id="A0A0N5A8Q7"/>
<evidence type="ECO:0000256" key="1">
    <source>
        <dbReference type="ARBA" id="ARBA00023002"/>
    </source>
</evidence>
<reference evidence="5" key="1">
    <citation type="submission" date="2017-02" db="UniProtKB">
        <authorList>
            <consortium name="WormBaseParasite"/>
        </authorList>
    </citation>
    <scope>IDENTIFICATION</scope>
</reference>
<keyword evidence="3" id="KW-0732">Signal</keyword>
<keyword evidence="1" id="KW-0560">Oxidoreductase</keyword>
<proteinExistence type="inferred from homology"/>
<dbReference type="InterPro" id="IPR036291">
    <property type="entry name" value="NAD(P)-bd_dom_sf"/>
</dbReference>
<organism evidence="4 5">
    <name type="scientific">Syphacia muris</name>
    <dbReference type="NCBI Taxonomy" id="451379"/>
    <lineage>
        <taxon>Eukaryota</taxon>
        <taxon>Metazoa</taxon>
        <taxon>Ecdysozoa</taxon>
        <taxon>Nematoda</taxon>
        <taxon>Chromadorea</taxon>
        <taxon>Rhabditida</taxon>
        <taxon>Spirurina</taxon>
        <taxon>Oxyuridomorpha</taxon>
        <taxon>Oxyuroidea</taxon>
        <taxon>Oxyuridae</taxon>
        <taxon>Syphacia</taxon>
    </lineage>
</organism>
<dbReference type="WBParaSite" id="SMUV_0000046701-mRNA-1">
    <property type="protein sequence ID" value="SMUV_0000046701-mRNA-1"/>
    <property type="gene ID" value="SMUV_0000046701"/>
</dbReference>
<dbReference type="CDD" id="cd05327">
    <property type="entry name" value="retinol-DH_like_SDR_c_like"/>
    <property type="match status" value="1"/>
</dbReference>
<dbReference type="GO" id="GO:0016491">
    <property type="term" value="F:oxidoreductase activity"/>
    <property type="evidence" value="ECO:0007669"/>
    <property type="project" value="UniProtKB-KW"/>
</dbReference>
<dbReference type="Gene3D" id="3.40.50.720">
    <property type="entry name" value="NAD(P)-binding Rossmann-like Domain"/>
    <property type="match status" value="1"/>
</dbReference>
<evidence type="ECO:0000313" key="5">
    <source>
        <dbReference type="WBParaSite" id="SMUV_0000046701-mRNA-1"/>
    </source>
</evidence>
<dbReference type="STRING" id="451379.A0A0N5A8Q7"/>
<feature type="chain" id="PRO_5005892859" evidence="3">
    <location>
        <begin position="19"/>
        <end position="322"/>
    </location>
</feature>
<protein>
    <submittedName>
        <fullName evidence="5">Short-chain dehydrogenase</fullName>
    </submittedName>
</protein>
<dbReference type="PRINTS" id="PR00080">
    <property type="entry name" value="SDRFAMILY"/>
</dbReference>
<evidence type="ECO:0000313" key="4">
    <source>
        <dbReference type="Proteomes" id="UP000046393"/>
    </source>
</evidence>
<evidence type="ECO:0000256" key="2">
    <source>
        <dbReference type="RuleBase" id="RU000363"/>
    </source>
</evidence>
<dbReference type="SUPFAM" id="SSF51735">
    <property type="entry name" value="NAD(P)-binding Rossmann-fold domains"/>
    <property type="match status" value="1"/>
</dbReference>
<comment type="similarity">
    <text evidence="2">Belongs to the short-chain dehydrogenases/reductases (SDR) family.</text>
</comment>
<dbReference type="PANTHER" id="PTHR43157:SF31">
    <property type="entry name" value="PHOSPHATIDYLINOSITOL-GLYCAN BIOSYNTHESIS CLASS F PROTEIN"/>
    <property type="match status" value="1"/>
</dbReference>
<dbReference type="Proteomes" id="UP000046393">
    <property type="component" value="Unplaced"/>
</dbReference>
<dbReference type="Pfam" id="PF00106">
    <property type="entry name" value="adh_short"/>
    <property type="match status" value="1"/>
</dbReference>
<dbReference type="PRINTS" id="PR00081">
    <property type="entry name" value="GDHRDH"/>
</dbReference>
<keyword evidence="4" id="KW-1185">Reference proteome</keyword>
<dbReference type="InterPro" id="IPR002347">
    <property type="entry name" value="SDR_fam"/>
</dbReference>
<accession>A0A0N5A8Q7</accession>